<dbReference type="PROSITE" id="PS50893">
    <property type="entry name" value="ABC_TRANSPORTER_2"/>
    <property type="match status" value="1"/>
</dbReference>
<evidence type="ECO:0000256" key="2">
    <source>
        <dbReference type="ARBA" id="ARBA00022741"/>
    </source>
</evidence>
<dbReference type="InterPro" id="IPR003439">
    <property type="entry name" value="ABC_transporter-like_ATP-bd"/>
</dbReference>
<dbReference type="AlphaFoldDB" id="A0A2S7ZLJ1"/>
<dbReference type="InterPro" id="IPR003593">
    <property type="entry name" value="AAA+_ATPase"/>
</dbReference>
<dbReference type="InterPro" id="IPR017871">
    <property type="entry name" value="ABC_transporter-like_CS"/>
</dbReference>
<organism evidence="6 7">
    <name type="scientific">Veillonella tobetsuensis</name>
    <dbReference type="NCBI Taxonomy" id="1110546"/>
    <lineage>
        <taxon>Bacteria</taxon>
        <taxon>Bacillati</taxon>
        <taxon>Bacillota</taxon>
        <taxon>Negativicutes</taxon>
        <taxon>Veillonellales</taxon>
        <taxon>Veillonellaceae</taxon>
        <taxon>Veillonella</taxon>
    </lineage>
</organism>
<dbReference type="EMBL" id="PPDF01000014">
    <property type="protein sequence ID" value="PQL24065.1"/>
    <property type="molecule type" value="Genomic_DNA"/>
</dbReference>
<evidence type="ECO:0000256" key="4">
    <source>
        <dbReference type="ARBA" id="ARBA00022967"/>
    </source>
</evidence>
<keyword evidence="3 6" id="KW-0067">ATP-binding</keyword>
<dbReference type="PANTHER" id="PTHR42794:SF1">
    <property type="entry name" value="HEMIN IMPORT ATP-BINDING PROTEIN HMUV"/>
    <property type="match status" value="1"/>
</dbReference>
<dbReference type="Pfam" id="PF00005">
    <property type="entry name" value="ABC_tran"/>
    <property type="match status" value="1"/>
</dbReference>
<protein>
    <submittedName>
        <fullName evidence="6">ABC transporter ATP-binding protein</fullName>
    </submittedName>
</protein>
<dbReference type="GO" id="GO:0005524">
    <property type="term" value="F:ATP binding"/>
    <property type="evidence" value="ECO:0007669"/>
    <property type="project" value="UniProtKB-KW"/>
</dbReference>
<name>A0A2S7ZLJ1_9FIRM</name>
<evidence type="ECO:0000259" key="5">
    <source>
        <dbReference type="PROSITE" id="PS50893"/>
    </source>
</evidence>
<sequence length="248" mass="27924">MYTVNHLSFDYPTRSVLHDISVEFPTNKITAIIGPNGCGKSTLLKHLSKSIYSKGTITLNDEPLESIDSSRFAKFVAILSQMHDAMIDDFLVKDIVLMGRYPHKTRFGNYTKRDVAIAESYMEHIGISHLANEEVQHLSGGELQRAFIAKALTQEPTILLLDEPTNHLDLKYKLALMKELQTFKGTVIVVLHDIQLAATYCDNIVLMNKGRIVKTGSPQEVLTPELLEPVFEIPFTTKTEGGIYRIQY</sequence>
<dbReference type="STRING" id="1110546.GCA_001078375_00367"/>
<dbReference type="Proteomes" id="UP000238877">
    <property type="component" value="Unassembled WGS sequence"/>
</dbReference>
<feature type="domain" description="ABC transporter" evidence="5">
    <location>
        <begin position="2"/>
        <end position="234"/>
    </location>
</feature>
<comment type="caution">
    <text evidence="6">The sequence shown here is derived from an EMBL/GenBank/DDBJ whole genome shotgun (WGS) entry which is preliminary data.</text>
</comment>
<dbReference type="FunFam" id="3.40.50.300:FF:000134">
    <property type="entry name" value="Iron-enterobactin ABC transporter ATP-binding protein"/>
    <property type="match status" value="1"/>
</dbReference>
<evidence type="ECO:0000256" key="3">
    <source>
        <dbReference type="ARBA" id="ARBA00022840"/>
    </source>
</evidence>
<dbReference type="PROSITE" id="PS00211">
    <property type="entry name" value="ABC_TRANSPORTER_1"/>
    <property type="match status" value="1"/>
</dbReference>
<dbReference type="PANTHER" id="PTHR42794">
    <property type="entry name" value="HEMIN IMPORT ATP-BINDING PROTEIN HMUV"/>
    <property type="match status" value="1"/>
</dbReference>
<reference evidence="6 7" key="1">
    <citation type="submission" date="2018-01" db="EMBL/GenBank/DDBJ databases">
        <title>Draft genome sequences of clinical isolates and type strains of oral Veillonella including Veillonella infantum sp., nov.</title>
        <authorList>
            <person name="Mashima I."/>
            <person name="Liao Y.-C."/>
            <person name="Sabharwal A."/>
            <person name="Haase E.M."/>
            <person name="Nakazawa F."/>
            <person name="Scannapieco F.A."/>
        </authorList>
    </citation>
    <scope>NUCLEOTIDE SEQUENCE [LARGE SCALE GENOMIC DNA]</scope>
    <source>
        <strain evidence="6 7">Y6</strain>
    </source>
</reference>
<dbReference type="SMART" id="SM00382">
    <property type="entry name" value="AAA"/>
    <property type="match status" value="1"/>
</dbReference>
<dbReference type="GO" id="GO:0016887">
    <property type="term" value="F:ATP hydrolysis activity"/>
    <property type="evidence" value="ECO:0007669"/>
    <property type="project" value="InterPro"/>
</dbReference>
<gene>
    <name evidence="6" type="ORF">VTHSUH11_09160</name>
</gene>
<keyword evidence="2" id="KW-0547">Nucleotide-binding</keyword>
<keyword evidence="1" id="KW-0813">Transport</keyword>
<accession>A0A2S7ZLJ1</accession>
<dbReference type="Gene3D" id="3.40.50.300">
    <property type="entry name" value="P-loop containing nucleotide triphosphate hydrolases"/>
    <property type="match status" value="1"/>
</dbReference>
<dbReference type="SUPFAM" id="SSF52540">
    <property type="entry name" value="P-loop containing nucleoside triphosphate hydrolases"/>
    <property type="match status" value="1"/>
</dbReference>
<dbReference type="CDD" id="cd03214">
    <property type="entry name" value="ABC_Iron-Siderophores_B12_Hemin"/>
    <property type="match status" value="1"/>
</dbReference>
<proteinExistence type="predicted"/>
<evidence type="ECO:0000313" key="6">
    <source>
        <dbReference type="EMBL" id="PQL24065.1"/>
    </source>
</evidence>
<dbReference type="InterPro" id="IPR027417">
    <property type="entry name" value="P-loop_NTPase"/>
</dbReference>
<keyword evidence="4" id="KW-1278">Translocase</keyword>
<evidence type="ECO:0000313" key="7">
    <source>
        <dbReference type="Proteomes" id="UP000238877"/>
    </source>
</evidence>
<dbReference type="RefSeq" id="WP_105093455.1">
    <property type="nucleotide sequence ID" value="NZ_PPDF01000014.1"/>
</dbReference>
<evidence type="ECO:0000256" key="1">
    <source>
        <dbReference type="ARBA" id="ARBA00022448"/>
    </source>
</evidence>